<dbReference type="AlphaFoldDB" id="A0AA86TMB0"/>
<evidence type="ECO:0000313" key="3">
    <source>
        <dbReference type="Proteomes" id="UP001189624"/>
    </source>
</evidence>
<accession>A0AA86TMB0</accession>
<dbReference type="EMBL" id="OY731405">
    <property type="protein sequence ID" value="CAJ1972752.1"/>
    <property type="molecule type" value="Genomic_DNA"/>
</dbReference>
<proteinExistence type="predicted"/>
<dbReference type="Gramene" id="rna-AYBTSS11_LOCUS24804">
    <property type="protein sequence ID" value="CAJ1972752.1"/>
    <property type="gene ID" value="gene-AYBTSS11_LOCUS24804"/>
</dbReference>
<keyword evidence="3" id="KW-1185">Reference proteome</keyword>
<name>A0AA86TMB0_9FABA</name>
<evidence type="ECO:0000256" key="1">
    <source>
        <dbReference type="SAM" id="SignalP"/>
    </source>
</evidence>
<gene>
    <name evidence="2" type="ORF">AYBTSS11_LOCUS24804</name>
</gene>
<feature type="chain" id="PRO_5041708001" evidence="1">
    <location>
        <begin position="19"/>
        <end position="88"/>
    </location>
</feature>
<organism evidence="2 3">
    <name type="scientific">Sphenostylis stenocarpa</name>
    <dbReference type="NCBI Taxonomy" id="92480"/>
    <lineage>
        <taxon>Eukaryota</taxon>
        <taxon>Viridiplantae</taxon>
        <taxon>Streptophyta</taxon>
        <taxon>Embryophyta</taxon>
        <taxon>Tracheophyta</taxon>
        <taxon>Spermatophyta</taxon>
        <taxon>Magnoliopsida</taxon>
        <taxon>eudicotyledons</taxon>
        <taxon>Gunneridae</taxon>
        <taxon>Pentapetalae</taxon>
        <taxon>rosids</taxon>
        <taxon>fabids</taxon>
        <taxon>Fabales</taxon>
        <taxon>Fabaceae</taxon>
        <taxon>Papilionoideae</taxon>
        <taxon>50 kb inversion clade</taxon>
        <taxon>NPAAA clade</taxon>
        <taxon>indigoferoid/millettioid clade</taxon>
        <taxon>Phaseoleae</taxon>
        <taxon>Sphenostylis</taxon>
    </lineage>
</organism>
<reference evidence="2" key="1">
    <citation type="submission" date="2023-10" db="EMBL/GenBank/DDBJ databases">
        <authorList>
            <person name="Domelevo Entfellner J.-B."/>
        </authorList>
    </citation>
    <scope>NUCLEOTIDE SEQUENCE</scope>
</reference>
<evidence type="ECO:0000313" key="2">
    <source>
        <dbReference type="EMBL" id="CAJ1972752.1"/>
    </source>
</evidence>
<feature type="signal peptide" evidence="1">
    <location>
        <begin position="1"/>
        <end position="18"/>
    </location>
</feature>
<sequence length="88" mass="9609">MARCVVLALLLGFFGSFEEPLKIRKSCSFSFLVKQIINFGNHIDEVASSLFDDDPPLLSCAVSDDDTTSLTLLLLSPSFIAIQVPENS</sequence>
<protein>
    <submittedName>
        <fullName evidence="2">Uncharacterized protein</fullName>
    </submittedName>
</protein>
<keyword evidence="1" id="KW-0732">Signal</keyword>
<dbReference type="Proteomes" id="UP001189624">
    <property type="component" value="Chromosome 8"/>
</dbReference>